<accession>A0ABS6VSX9</accession>
<keyword evidence="1" id="KW-0067">ATP-binding</keyword>
<keyword evidence="3" id="KW-1185">Reference proteome</keyword>
<comment type="similarity">
    <text evidence="1">Belongs to the anhydro-N-acetylmuramic acid kinase family.</text>
</comment>
<dbReference type="EMBL" id="JAHWDQ010000002">
    <property type="protein sequence ID" value="MBW2941439.1"/>
    <property type="molecule type" value="Genomic_DNA"/>
</dbReference>
<organism evidence="2 3">
    <name type="scientific">Zhongshania aquimaris</name>
    <dbReference type="NCBI Taxonomy" id="2857107"/>
    <lineage>
        <taxon>Bacteria</taxon>
        <taxon>Pseudomonadati</taxon>
        <taxon>Pseudomonadota</taxon>
        <taxon>Gammaproteobacteria</taxon>
        <taxon>Cellvibrionales</taxon>
        <taxon>Spongiibacteraceae</taxon>
        <taxon>Zhongshania</taxon>
    </lineage>
</organism>
<dbReference type="Proteomes" id="UP001166291">
    <property type="component" value="Unassembled WGS sequence"/>
</dbReference>
<dbReference type="EC" id="2.7.1.170" evidence="1"/>
<keyword evidence="1 2" id="KW-0418">Kinase</keyword>
<name>A0ABS6VSX9_9GAMM</name>
<protein>
    <recommendedName>
        <fullName evidence="1">Anhydro-N-acetylmuramic acid kinase</fullName>
        <ecNumber evidence="1">2.7.1.170</ecNumber>
    </recommendedName>
    <alternativeName>
        <fullName evidence="1">AnhMurNAc kinase</fullName>
    </alternativeName>
</protein>
<dbReference type="GO" id="GO:0016301">
    <property type="term" value="F:kinase activity"/>
    <property type="evidence" value="ECO:0007669"/>
    <property type="project" value="UniProtKB-KW"/>
</dbReference>
<comment type="function">
    <text evidence="1">Catalyzes the specific phosphorylation of 1,6-anhydro-N-acetylmuramic acid (anhMurNAc) with the simultaneous cleavage of the 1,6-anhydro ring, generating MurNAc-6-P. Is required for the utilization of anhMurNAc either imported from the medium or derived from its own cell wall murein, and thus plays a role in cell wall recycling.</text>
</comment>
<dbReference type="PANTHER" id="PTHR30605">
    <property type="entry name" value="ANHYDRO-N-ACETYLMURAMIC ACID KINASE"/>
    <property type="match status" value="1"/>
</dbReference>
<evidence type="ECO:0000313" key="2">
    <source>
        <dbReference type="EMBL" id="MBW2941439.1"/>
    </source>
</evidence>
<evidence type="ECO:0000256" key="1">
    <source>
        <dbReference type="HAMAP-Rule" id="MF_01270"/>
    </source>
</evidence>
<evidence type="ECO:0000313" key="3">
    <source>
        <dbReference type="Proteomes" id="UP001166291"/>
    </source>
</evidence>
<dbReference type="NCBIfam" id="NF007139">
    <property type="entry name" value="PRK09585.1-3"/>
    <property type="match status" value="1"/>
</dbReference>
<keyword evidence="1" id="KW-0119">Carbohydrate metabolism</keyword>
<dbReference type="CDD" id="cd24050">
    <property type="entry name" value="ASKHA_NBD_ANMK"/>
    <property type="match status" value="1"/>
</dbReference>
<dbReference type="PANTHER" id="PTHR30605:SF0">
    <property type="entry name" value="ANHYDRO-N-ACETYLMURAMIC ACID KINASE"/>
    <property type="match status" value="1"/>
</dbReference>
<sequence length="373" mass="39658">MSSKYIGLMSGTSLDGIDAALIDVDEGNNVQFVSSVSAAIPAELKADILQLCSTSDGEIELLGRTDREIARVFANAALQLCNAAKLDPKDITAIGSHGQTVRHRPPDSTRHHTQAFTLQIGDPNTIAEISGITTVADFRRRDIAAAGQGAPLVPAFHAAVFASQTEDRVILNIGGMANISLLQKSGDVIGFDTGPGNVLMDSWINTSLNQDFDRDGNWAASGTSNDALLQHLLNTDFYRQTGPKSTGREQFNLQTILDTLEKFPPIAPKDVQATLLELTARSICDAIEKASANRAPVFLCGGGSANLALRKRIAELLPKRSVADTQQLGIPPDWVEAVAFAWLAKQTLSNLPGNIPAVTGAKGPRILGAIYPA</sequence>
<gene>
    <name evidence="1" type="primary">anmK</name>
    <name evidence="2" type="ORF">KXJ70_11650</name>
</gene>
<comment type="caution">
    <text evidence="2">The sequence shown here is derived from an EMBL/GenBank/DDBJ whole genome shotgun (WGS) entry which is preliminary data.</text>
</comment>
<keyword evidence="1" id="KW-0547">Nucleotide-binding</keyword>
<comment type="pathway">
    <text evidence="1">Cell wall biogenesis; peptidoglycan recycling.</text>
</comment>
<dbReference type="RefSeq" id="WP_219043667.1">
    <property type="nucleotide sequence ID" value="NZ_JAHWDQ010000002.1"/>
</dbReference>
<reference evidence="2" key="1">
    <citation type="submission" date="2021-07" db="EMBL/GenBank/DDBJ databases">
        <title>Zhongshania sp. CAU 1632 isolated from seawater.</title>
        <authorList>
            <person name="Kim W."/>
        </authorList>
    </citation>
    <scope>NUCLEOTIDE SEQUENCE</scope>
    <source>
        <strain evidence="2">CAU 1632</strain>
    </source>
</reference>
<proteinExistence type="inferred from homology"/>
<dbReference type="InterPro" id="IPR005338">
    <property type="entry name" value="Anhydro_N_Ac-Mur_kinase"/>
</dbReference>
<dbReference type="HAMAP" id="MF_01270">
    <property type="entry name" value="AnhMurNAc_kinase"/>
    <property type="match status" value="1"/>
</dbReference>
<comment type="catalytic activity">
    <reaction evidence="1">
        <text>1,6-anhydro-N-acetyl-beta-muramate + ATP + H2O = N-acetyl-D-muramate 6-phosphate + ADP + H(+)</text>
        <dbReference type="Rhea" id="RHEA:24952"/>
        <dbReference type="ChEBI" id="CHEBI:15377"/>
        <dbReference type="ChEBI" id="CHEBI:15378"/>
        <dbReference type="ChEBI" id="CHEBI:30616"/>
        <dbReference type="ChEBI" id="CHEBI:58690"/>
        <dbReference type="ChEBI" id="CHEBI:58722"/>
        <dbReference type="ChEBI" id="CHEBI:456216"/>
        <dbReference type="EC" id="2.7.1.170"/>
    </reaction>
</comment>
<comment type="pathway">
    <text evidence="1">Amino-sugar metabolism; 1,6-anhydro-N-acetylmuramate degradation.</text>
</comment>
<dbReference type="Pfam" id="PF03702">
    <property type="entry name" value="AnmK"/>
    <property type="match status" value="1"/>
</dbReference>
<keyword evidence="1 2" id="KW-0808">Transferase</keyword>
<dbReference type="NCBIfam" id="NF007148">
    <property type="entry name" value="PRK09585.3-2"/>
    <property type="match status" value="1"/>
</dbReference>
<feature type="binding site" evidence="1">
    <location>
        <begin position="11"/>
        <end position="18"/>
    </location>
    <ligand>
        <name>ATP</name>
        <dbReference type="ChEBI" id="CHEBI:30616"/>
    </ligand>
</feature>